<protein>
    <recommendedName>
        <fullName evidence="3">histidine kinase</fullName>
        <ecNumber evidence="3">2.7.13.3</ecNumber>
    </recommendedName>
</protein>
<dbReference type="Proteomes" id="UP000199034">
    <property type="component" value="Unassembled WGS sequence"/>
</dbReference>
<comment type="subcellular location">
    <subcellularLocation>
        <location evidence="2">Cell membrane</location>
    </subcellularLocation>
</comment>
<dbReference type="Pfam" id="PF02518">
    <property type="entry name" value="HATPase_c"/>
    <property type="match status" value="1"/>
</dbReference>
<comment type="catalytic activity">
    <reaction evidence="1">
        <text>ATP + protein L-histidine = ADP + protein N-phospho-L-histidine.</text>
        <dbReference type="EC" id="2.7.13.3"/>
    </reaction>
</comment>
<keyword evidence="5 7" id="KW-0418">Kinase</keyword>
<dbReference type="Gene3D" id="3.30.565.10">
    <property type="entry name" value="Histidine kinase-like ATPase, C-terminal domain"/>
    <property type="match status" value="1"/>
</dbReference>
<dbReference type="EMBL" id="FMZM01000017">
    <property type="protein sequence ID" value="SDE23427.1"/>
    <property type="molecule type" value="Genomic_DNA"/>
</dbReference>
<feature type="domain" description="Histidine kinase" evidence="6">
    <location>
        <begin position="86"/>
        <end position="283"/>
    </location>
</feature>
<dbReference type="SUPFAM" id="SSF47384">
    <property type="entry name" value="Homodimeric domain of signal transducing histidine kinase"/>
    <property type="match status" value="1"/>
</dbReference>
<dbReference type="PANTHER" id="PTHR43547">
    <property type="entry name" value="TWO-COMPONENT HISTIDINE KINASE"/>
    <property type="match status" value="1"/>
</dbReference>
<name>A0A1G7B997_9ACTN</name>
<sequence>MSSEQRRLRPHLVPVDRDADGTRDARVAATLEVLGGQPTHAVARRWQVDPAVLERWVRTFVDAGTAQVTNRPDPDAATQRDRFLAAFAHELRSPLTVARGWVAMLREDELPPSVLARSVDRLDDALARLADRVVDVELLAAASLGRLRLEPRSVTVGELADGLTDLGEIGGLGPDVTVRADPDLFRHVLRDLWQAGHSIPTPRELRLETAEVPPWVELRVVRDADPIDLDVLQALFEPFDLNDDGTGVTIGLYLARALVIAHGGTLGADQDEERAVLWVRLPR</sequence>
<evidence type="ECO:0000256" key="5">
    <source>
        <dbReference type="ARBA" id="ARBA00022777"/>
    </source>
</evidence>
<dbReference type="InterPro" id="IPR003661">
    <property type="entry name" value="HisK_dim/P_dom"/>
</dbReference>
<keyword evidence="5 7" id="KW-0808">Transferase</keyword>
<dbReference type="PANTHER" id="PTHR43547:SF2">
    <property type="entry name" value="HYBRID SIGNAL TRANSDUCTION HISTIDINE KINASE C"/>
    <property type="match status" value="1"/>
</dbReference>
<dbReference type="InterPro" id="IPR036097">
    <property type="entry name" value="HisK_dim/P_sf"/>
</dbReference>
<reference evidence="7 8" key="1">
    <citation type="submission" date="2016-10" db="EMBL/GenBank/DDBJ databases">
        <authorList>
            <person name="de Groot N.N."/>
        </authorList>
    </citation>
    <scope>NUCLEOTIDE SEQUENCE [LARGE SCALE GENOMIC DNA]</scope>
    <source>
        <strain evidence="7 8">CGMCC 4.6858</strain>
    </source>
</reference>
<keyword evidence="8" id="KW-1185">Reference proteome</keyword>
<dbReference type="CDD" id="cd00082">
    <property type="entry name" value="HisKA"/>
    <property type="match status" value="1"/>
</dbReference>
<evidence type="ECO:0000256" key="1">
    <source>
        <dbReference type="ARBA" id="ARBA00000085"/>
    </source>
</evidence>
<dbReference type="InterPro" id="IPR005467">
    <property type="entry name" value="His_kinase_dom"/>
</dbReference>
<dbReference type="GO" id="GO:0005886">
    <property type="term" value="C:plasma membrane"/>
    <property type="evidence" value="ECO:0007669"/>
    <property type="project" value="UniProtKB-SubCell"/>
</dbReference>
<dbReference type="PROSITE" id="PS50109">
    <property type="entry name" value="HIS_KIN"/>
    <property type="match status" value="1"/>
</dbReference>
<dbReference type="Gene3D" id="1.10.287.130">
    <property type="match status" value="1"/>
</dbReference>
<dbReference type="SUPFAM" id="SSF55874">
    <property type="entry name" value="ATPase domain of HSP90 chaperone/DNA topoisomerase II/histidine kinase"/>
    <property type="match status" value="1"/>
</dbReference>
<dbReference type="STRING" id="1045774.SAMN05421872_11779"/>
<evidence type="ECO:0000256" key="3">
    <source>
        <dbReference type="ARBA" id="ARBA00012438"/>
    </source>
</evidence>
<evidence type="ECO:0000313" key="7">
    <source>
        <dbReference type="EMBL" id="SDE23427.1"/>
    </source>
</evidence>
<evidence type="ECO:0000256" key="2">
    <source>
        <dbReference type="ARBA" id="ARBA00004236"/>
    </source>
</evidence>
<dbReference type="GO" id="GO:0000155">
    <property type="term" value="F:phosphorelay sensor kinase activity"/>
    <property type="evidence" value="ECO:0007669"/>
    <property type="project" value="InterPro"/>
</dbReference>
<dbReference type="SMART" id="SM00388">
    <property type="entry name" value="HisKA"/>
    <property type="match status" value="1"/>
</dbReference>
<proteinExistence type="predicted"/>
<accession>A0A1G7B997</accession>
<organism evidence="7 8">
    <name type="scientific">Nocardioides lianchengensis</name>
    <dbReference type="NCBI Taxonomy" id="1045774"/>
    <lineage>
        <taxon>Bacteria</taxon>
        <taxon>Bacillati</taxon>
        <taxon>Actinomycetota</taxon>
        <taxon>Actinomycetes</taxon>
        <taxon>Propionibacteriales</taxon>
        <taxon>Nocardioidaceae</taxon>
        <taxon>Nocardioides</taxon>
    </lineage>
</organism>
<evidence type="ECO:0000256" key="4">
    <source>
        <dbReference type="ARBA" id="ARBA00022553"/>
    </source>
</evidence>
<evidence type="ECO:0000313" key="8">
    <source>
        <dbReference type="Proteomes" id="UP000199034"/>
    </source>
</evidence>
<dbReference type="Pfam" id="PF00512">
    <property type="entry name" value="HisKA"/>
    <property type="match status" value="1"/>
</dbReference>
<keyword evidence="4" id="KW-0597">Phosphoprotein</keyword>
<dbReference type="InterPro" id="IPR003594">
    <property type="entry name" value="HATPase_dom"/>
</dbReference>
<dbReference type="InterPro" id="IPR036890">
    <property type="entry name" value="HATPase_C_sf"/>
</dbReference>
<dbReference type="RefSeq" id="WP_170867238.1">
    <property type="nucleotide sequence ID" value="NZ_FMZM01000017.1"/>
</dbReference>
<dbReference type="EC" id="2.7.13.3" evidence="3"/>
<evidence type="ECO:0000259" key="6">
    <source>
        <dbReference type="PROSITE" id="PS50109"/>
    </source>
</evidence>
<gene>
    <name evidence="7" type="ORF">SAMN05421872_11779</name>
</gene>
<dbReference type="AlphaFoldDB" id="A0A1G7B997"/>